<dbReference type="PANTHER" id="PTHR33991">
    <property type="entry name" value="DNA REPAIR PROTEIN RECO"/>
    <property type="match status" value="1"/>
</dbReference>
<feature type="domain" description="DNA replication/recombination mediator RecO N-terminal" evidence="8">
    <location>
        <begin position="1"/>
        <end position="77"/>
    </location>
</feature>
<evidence type="ECO:0000259" key="8">
    <source>
        <dbReference type="Pfam" id="PF11967"/>
    </source>
</evidence>
<dbReference type="NCBIfam" id="TIGR00613">
    <property type="entry name" value="reco"/>
    <property type="match status" value="1"/>
</dbReference>
<dbReference type="Proteomes" id="UP001060919">
    <property type="component" value="Chromosome"/>
</dbReference>
<dbReference type="GO" id="GO:0006302">
    <property type="term" value="P:double-strand break repair"/>
    <property type="evidence" value="ECO:0007669"/>
    <property type="project" value="TreeGrafter"/>
</dbReference>
<evidence type="ECO:0000256" key="3">
    <source>
        <dbReference type="ARBA" id="ARBA00022763"/>
    </source>
</evidence>
<dbReference type="GO" id="GO:0006310">
    <property type="term" value="P:DNA recombination"/>
    <property type="evidence" value="ECO:0007669"/>
    <property type="project" value="UniProtKB-UniRule"/>
</dbReference>
<evidence type="ECO:0000256" key="5">
    <source>
        <dbReference type="ARBA" id="ARBA00023204"/>
    </source>
</evidence>
<organism evidence="9 10">
    <name type="scientific">Aureispira anguillae</name>
    <dbReference type="NCBI Taxonomy" id="2864201"/>
    <lineage>
        <taxon>Bacteria</taxon>
        <taxon>Pseudomonadati</taxon>
        <taxon>Bacteroidota</taxon>
        <taxon>Saprospiria</taxon>
        <taxon>Saprospirales</taxon>
        <taxon>Saprospiraceae</taxon>
        <taxon>Aureispira</taxon>
    </lineage>
</organism>
<evidence type="ECO:0000313" key="10">
    <source>
        <dbReference type="Proteomes" id="UP001060919"/>
    </source>
</evidence>
<reference evidence="9" key="1">
    <citation type="submission" date="2022-09" db="EMBL/GenBank/DDBJ databases">
        <title>Aureispira anguillicida sp. nov., isolated from Leptocephalus of Japanese eel Anguilla japonica.</title>
        <authorList>
            <person name="Yuasa K."/>
            <person name="Mekata T."/>
            <person name="Ikunari K."/>
        </authorList>
    </citation>
    <scope>NUCLEOTIDE SEQUENCE</scope>
    <source>
        <strain evidence="9">EL160426</strain>
    </source>
</reference>
<evidence type="ECO:0000313" key="9">
    <source>
        <dbReference type="EMBL" id="BDS14682.1"/>
    </source>
</evidence>
<dbReference type="EMBL" id="AP026867">
    <property type="protein sequence ID" value="BDS14682.1"/>
    <property type="molecule type" value="Genomic_DNA"/>
</dbReference>
<dbReference type="Gene3D" id="2.40.50.140">
    <property type="entry name" value="Nucleic acid-binding proteins"/>
    <property type="match status" value="1"/>
</dbReference>
<dbReference type="InterPro" id="IPR003717">
    <property type="entry name" value="RecO"/>
</dbReference>
<evidence type="ECO:0000256" key="7">
    <source>
        <dbReference type="HAMAP-Rule" id="MF_00201"/>
    </source>
</evidence>
<dbReference type="InterPro" id="IPR022572">
    <property type="entry name" value="DNA_rep/recomb_RecO_N"/>
</dbReference>
<dbReference type="Pfam" id="PF02565">
    <property type="entry name" value="RecO_C"/>
    <property type="match status" value="1"/>
</dbReference>
<dbReference type="SUPFAM" id="SSF57863">
    <property type="entry name" value="ArfGap/RecO-like zinc finger"/>
    <property type="match status" value="1"/>
</dbReference>
<sequence>MLKKIQGIIVKAVKYSETSVICDAYTNELGLRTYIINGVRKKNSKISPALVQPMSLVEMVVYHHEEKEINRIKEIKPSYVYQKVPFDVARGAIGLFMTEVAQKTVREPEANPILFEFLQNCYELLDQTTTPIANFPIWFLVQFSTHLGLYPAVTNLDKESVFDYSEGRILPQAPSHHHYFFSPHHTHLLAAFLQLDFEASSRLELEGGDRRHFLNNMLRYYQYHIENFGELNSIMVLQAVFS</sequence>
<dbReference type="Gene3D" id="1.20.1440.120">
    <property type="entry name" value="Recombination protein O, C-terminal domain"/>
    <property type="match status" value="1"/>
</dbReference>
<evidence type="ECO:0000256" key="6">
    <source>
        <dbReference type="ARBA" id="ARBA00033409"/>
    </source>
</evidence>
<dbReference type="SUPFAM" id="SSF50249">
    <property type="entry name" value="Nucleic acid-binding proteins"/>
    <property type="match status" value="1"/>
</dbReference>
<comment type="function">
    <text evidence="7">Involved in DNA repair and RecF pathway recombination.</text>
</comment>
<dbReference type="InterPro" id="IPR012340">
    <property type="entry name" value="NA-bd_OB-fold"/>
</dbReference>
<dbReference type="Pfam" id="PF11967">
    <property type="entry name" value="RecO_N"/>
    <property type="match status" value="1"/>
</dbReference>
<dbReference type="InterPro" id="IPR042242">
    <property type="entry name" value="RecO_C"/>
</dbReference>
<comment type="similarity">
    <text evidence="1 7">Belongs to the RecO family.</text>
</comment>
<keyword evidence="4 7" id="KW-0233">DNA recombination</keyword>
<keyword evidence="10" id="KW-1185">Reference proteome</keyword>
<gene>
    <name evidence="7" type="primary">recO</name>
    <name evidence="9" type="ORF">AsAng_0054630</name>
</gene>
<name>A0A916DWD5_9BACT</name>
<accession>A0A916DWD5</accession>
<dbReference type="HAMAP" id="MF_00201">
    <property type="entry name" value="RecO"/>
    <property type="match status" value="1"/>
</dbReference>
<dbReference type="GO" id="GO:0043590">
    <property type="term" value="C:bacterial nucleoid"/>
    <property type="evidence" value="ECO:0007669"/>
    <property type="project" value="TreeGrafter"/>
</dbReference>
<dbReference type="InterPro" id="IPR037278">
    <property type="entry name" value="ARFGAP/RecO"/>
</dbReference>
<dbReference type="RefSeq" id="WP_264789899.1">
    <property type="nucleotide sequence ID" value="NZ_AP026867.1"/>
</dbReference>
<dbReference type="KEGG" id="aup:AsAng_0054630"/>
<evidence type="ECO:0000256" key="1">
    <source>
        <dbReference type="ARBA" id="ARBA00007452"/>
    </source>
</evidence>
<protein>
    <recommendedName>
        <fullName evidence="2 7">DNA repair protein RecO</fullName>
    </recommendedName>
    <alternativeName>
        <fullName evidence="6 7">Recombination protein O</fullName>
    </alternativeName>
</protein>
<dbReference type="PANTHER" id="PTHR33991:SF1">
    <property type="entry name" value="DNA REPAIR PROTEIN RECO"/>
    <property type="match status" value="1"/>
</dbReference>
<evidence type="ECO:0000256" key="2">
    <source>
        <dbReference type="ARBA" id="ARBA00021310"/>
    </source>
</evidence>
<keyword evidence="3 7" id="KW-0227">DNA damage</keyword>
<evidence type="ECO:0000256" key="4">
    <source>
        <dbReference type="ARBA" id="ARBA00023172"/>
    </source>
</evidence>
<proteinExistence type="inferred from homology"/>
<keyword evidence="5 7" id="KW-0234">DNA repair</keyword>
<dbReference type="AlphaFoldDB" id="A0A916DWD5"/>